<accession>A0AA37GZ69</accession>
<protein>
    <submittedName>
        <fullName evidence="1">Uncharacterized protein</fullName>
    </submittedName>
</protein>
<organism evidence="1 2">
    <name type="scientific">Colletotrichum liriopes</name>
    <dbReference type="NCBI Taxonomy" id="708192"/>
    <lineage>
        <taxon>Eukaryota</taxon>
        <taxon>Fungi</taxon>
        <taxon>Dikarya</taxon>
        <taxon>Ascomycota</taxon>
        <taxon>Pezizomycotina</taxon>
        <taxon>Sordariomycetes</taxon>
        <taxon>Hypocreomycetidae</taxon>
        <taxon>Glomerellales</taxon>
        <taxon>Glomerellaceae</taxon>
        <taxon>Colletotrichum</taxon>
        <taxon>Colletotrichum spaethianum species complex</taxon>
    </lineage>
</organism>
<dbReference type="EMBL" id="BPPX01000048">
    <property type="protein sequence ID" value="GJC90048.1"/>
    <property type="molecule type" value="Genomic_DNA"/>
</dbReference>
<comment type="caution">
    <text evidence="1">The sequence shown here is derived from an EMBL/GenBank/DDBJ whole genome shotgun (WGS) entry which is preliminary data.</text>
</comment>
<proteinExistence type="predicted"/>
<dbReference type="AlphaFoldDB" id="A0AA37GZ69"/>
<evidence type="ECO:0000313" key="2">
    <source>
        <dbReference type="Proteomes" id="UP001055172"/>
    </source>
</evidence>
<dbReference type="Proteomes" id="UP001055172">
    <property type="component" value="Unassembled WGS sequence"/>
</dbReference>
<name>A0AA37GZ69_9PEZI</name>
<keyword evidence="2" id="KW-1185">Reference proteome</keyword>
<reference evidence="1 2" key="1">
    <citation type="submission" date="2021-07" db="EMBL/GenBank/DDBJ databases">
        <title>Genome data of Colletotrichum spaethianum.</title>
        <authorList>
            <person name="Utami Y.D."/>
            <person name="Hiruma K."/>
        </authorList>
    </citation>
    <scope>NUCLEOTIDE SEQUENCE [LARGE SCALE GENOMIC DNA]</scope>
    <source>
        <strain evidence="1 2">MAFF 242679</strain>
    </source>
</reference>
<sequence length="70" mass="7715">MSKTLKNPDCPICALEAPMDDHFSKHDPGAPDFSAQALIGLGLKCLPGRNTSDWPGIDSRMCKLVKEWCR</sequence>
<gene>
    <name evidence="1" type="ORF">ColLi_12886</name>
</gene>
<evidence type="ECO:0000313" key="1">
    <source>
        <dbReference type="EMBL" id="GJC90048.1"/>
    </source>
</evidence>